<dbReference type="SUPFAM" id="SSF89095">
    <property type="entry name" value="GatB/YqeY motif"/>
    <property type="match status" value="1"/>
</dbReference>
<accession>A0ABQ7GNU2</accession>
<gene>
    <name evidence="2" type="ORF">DUNSADRAFT_6220</name>
</gene>
<dbReference type="Gene3D" id="1.10.1510.10">
    <property type="entry name" value="Uncharacterised protein YqeY/AIM41 PF09424, N-terminal domain"/>
    <property type="match status" value="1"/>
</dbReference>
<comment type="caution">
    <text evidence="2">The sequence shown here is derived from an EMBL/GenBank/DDBJ whole genome shotgun (WGS) entry which is preliminary data.</text>
</comment>
<feature type="compositionally biased region" description="Basic residues" evidence="1">
    <location>
        <begin position="29"/>
        <end position="41"/>
    </location>
</feature>
<proteinExistence type="predicted"/>
<sequence>MLASRKLSCFRGPQPKVPTLCLLQTAPKRNPKVSHASRRRIAVASGAGAPGGSIMDRLKEDMKTAMKAKDQPRLEAIRFLSAALKSKEIEMRSEASDAKLSDEDAIKVLMKSAKQRKDSIDSYKAGGRQDLVDKEAAELSIIEGYLPAMMSEAEVADLVNAVVSELGATSLKDMGRVMGAMQARTKGLADNKLVSSLVQAKLRGQ</sequence>
<keyword evidence="3" id="KW-1185">Reference proteome</keyword>
<reference evidence="2" key="1">
    <citation type="submission" date="2017-08" db="EMBL/GenBank/DDBJ databases">
        <authorList>
            <person name="Polle J.E."/>
            <person name="Barry K."/>
            <person name="Cushman J."/>
            <person name="Schmutz J."/>
            <person name="Tran D."/>
            <person name="Hathwaick L.T."/>
            <person name="Yim W.C."/>
            <person name="Jenkins J."/>
            <person name="Mckie-Krisberg Z.M."/>
            <person name="Prochnik S."/>
            <person name="Lindquist E."/>
            <person name="Dockter R.B."/>
            <person name="Adam C."/>
            <person name="Molina H."/>
            <person name="Bunkerborg J."/>
            <person name="Jin E."/>
            <person name="Buchheim M."/>
            <person name="Magnuson J."/>
        </authorList>
    </citation>
    <scope>NUCLEOTIDE SEQUENCE</scope>
    <source>
        <strain evidence="2">CCAP 19/18</strain>
    </source>
</reference>
<dbReference type="EMBL" id="MU069668">
    <property type="protein sequence ID" value="KAF5836267.1"/>
    <property type="molecule type" value="Genomic_DNA"/>
</dbReference>
<feature type="region of interest" description="Disordered" evidence="1">
    <location>
        <begin position="28"/>
        <end position="54"/>
    </location>
</feature>
<dbReference type="InterPro" id="IPR023168">
    <property type="entry name" value="GatB_Yqey_C_2"/>
</dbReference>
<dbReference type="InterPro" id="IPR042184">
    <property type="entry name" value="YqeY/Aim41_N"/>
</dbReference>
<evidence type="ECO:0000313" key="2">
    <source>
        <dbReference type="EMBL" id="KAF5836267.1"/>
    </source>
</evidence>
<dbReference type="InterPro" id="IPR019004">
    <property type="entry name" value="YqeY/Aim41"/>
</dbReference>
<evidence type="ECO:0000313" key="3">
    <source>
        <dbReference type="Proteomes" id="UP000815325"/>
    </source>
</evidence>
<dbReference type="InterPro" id="IPR003789">
    <property type="entry name" value="Asn/Gln_tRNA_amidoTrase-B-like"/>
</dbReference>
<dbReference type="Gene3D" id="1.10.10.410">
    <property type="match status" value="1"/>
</dbReference>
<dbReference type="PANTHER" id="PTHR28055:SF1">
    <property type="entry name" value="ALTERED INHERITANCE OF MITOCHONDRIA PROTEIN 41, MITOCHONDRIAL"/>
    <property type="match status" value="1"/>
</dbReference>
<organism evidence="2 3">
    <name type="scientific">Dunaliella salina</name>
    <name type="common">Green alga</name>
    <name type="synonym">Protococcus salinus</name>
    <dbReference type="NCBI Taxonomy" id="3046"/>
    <lineage>
        <taxon>Eukaryota</taxon>
        <taxon>Viridiplantae</taxon>
        <taxon>Chlorophyta</taxon>
        <taxon>core chlorophytes</taxon>
        <taxon>Chlorophyceae</taxon>
        <taxon>CS clade</taxon>
        <taxon>Chlamydomonadales</taxon>
        <taxon>Dunaliellaceae</taxon>
        <taxon>Dunaliella</taxon>
    </lineage>
</organism>
<dbReference type="Proteomes" id="UP000815325">
    <property type="component" value="Unassembled WGS sequence"/>
</dbReference>
<dbReference type="Pfam" id="PF09424">
    <property type="entry name" value="YqeY"/>
    <property type="match status" value="1"/>
</dbReference>
<protein>
    <submittedName>
        <fullName evidence="2">Yqey-like protein-domain-containing protein</fullName>
    </submittedName>
</protein>
<evidence type="ECO:0000256" key="1">
    <source>
        <dbReference type="SAM" id="MobiDB-lite"/>
    </source>
</evidence>
<dbReference type="PANTHER" id="PTHR28055">
    <property type="entry name" value="ALTERED INHERITANCE OF MITOCHONDRIA PROTEIN 41, MITOCHONDRIAL"/>
    <property type="match status" value="1"/>
</dbReference>
<name>A0ABQ7GNU2_DUNSA</name>